<dbReference type="Pfam" id="PF00004">
    <property type="entry name" value="AAA"/>
    <property type="match status" value="1"/>
</dbReference>
<dbReference type="PANTHER" id="PTHR43392">
    <property type="entry name" value="AAA-TYPE ATPASE FAMILY PROTEIN / ANKYRIN REPEAT FAMILY PROTEIN"/>
    <property type="match status" value="1"/>
</dbReference>
<dbReference type="GO" id="GO:0016887">
    <property type="term" value="F:ATP hydrolysis activity"/>
    <property type="evidence" value="ECO:0007669"/>
    <property type="project" value="InterPro"/>
</dbReference>
<dbReference type="GeneID" id="97996022"/>
<comment type="similarity">
    <text evidence="1">Belongs to the CbxX/CfxQ family.</text>
</comment>
<keyword evidence="2" id="KW-0547">Nucleotide-binding</keyword>
<dbReference type="Gene3D" id="1.10.8.60">
    <property type="match status" value="1"/>
</dbReference>
<dbReference type="InterPro" id="IPR027417">
    <property type="entry name" value="P-loop_NTPase"/>
</dbReference>
<organism evidence="5 6">
    <name type="scientific">Evtepia gabavorous</name>
    <dbReference type="NCBI Taxonomy" id="2211183"/>
    <lineage>
        <taxon>Bacteria</taxon>
        <taxon>Bacillati</taxon>
        <taxon>Bacillota</taxon>
        <taxon>Clostridia</taxon>
        <taxon>Eubacteriales</taxon>
        <taxon>Evtepia</taxon>
    </lineage>
</organism>
<evidence type="ECO:0000313" key="5">
    <source>
        <dbReference type="EMBL" id="RFT05965.1"/>
    </source>
</evidence>
<dbReference type="InterPro" id="IPR003593">
    <property type="entry name" value="AAA+_ATPase"/>
</dbReference>
<evidence type="ECO:0000256" key="2">
    <source>
        <dbReference type="ARBA" id="ARBA00022741"/>
    </source>
</evidence>
<dbReference type="EMBL" id="QQRQ01000020">
    <property type="protein sequence ID" value="RFT05965.1"/>
    <property type="molecule type" value="Genomic_DNA"/>
</dbReference>
<evidence type="ECO:0000256" key="1">
    <source>
        <dbReference type="ARBA" id="ARBA00010378"/>
    </source>
</evidence>
<dbReference type="OrthoDB" id="9806903at2"/>
<comment type="caution">
    <text evidence="5">The sequence shown here is derived from an EMBL/GenBank/DDBJ whole genome shotgun (WGS) entry which is preliminary data.</text>
</comment>
<dbReference type="PRINTS" id="PR00819">
    <property type="entry name" value="CBXCFQXSUPER"/>
</dbReference>
<dbReference type="CDD" id="cd00009">
    <property type="entry name" value="AAA"/>
    <property type="match status" value="1"/>
</dbReference>
<dbReference type="InterPro" id="IPR041627">
    <property type="entry name" value="AAA_lid_6"/>
</dbReference>
<dbReference type="Pfam" id="PF17866">
    <property type="entry name" value="AAA_lid_6"/>
    <property type="match status" value="1"/>
</dbReference>
<dbReference type="SMART" id="SM00382">
    <property type="entry name" value="AAA"/>
    <property type="match status" value="1"/>
</dbReference>
<sequence length="262" mass="28393">MAQLDELCGLETVKAEVRSLMNLVKVRQLREEAGLPTPPLSLHMVFLGNPGTGKTTVARLVAGLYKSIGVLSQGQLVEVDRAGLVAGYVGQTALKTQTVLQSALGGVLFLDEAYALAPGDSPNDFGREAIEVLLKGMEDHRKDLVVIVAGYPGPMERFLHSNPGLESRFNKSLFFPDYTAGQLLEIFRSLCQKNGYTLSPEADTKASAALQSLYDHRGESFGNAREVRNFFEDAIARQADRVAGLSAPSREDLMALLPEDLA</sequence>
<proteinExistence type="inferred from homology"/>
<evidence type="ECO:0000256" key="3">
    <source>
        <dbReference type="ARBA" id="ARBA00022840"/>
    </source>
</evidence>
<evidence type="ECO:0000313" key="6">
    <source>
        <dbReference type="Proteomes" id="UP000260649"/>
    </source>
</evidence>
<dbReference type="Gene3D" id="3.40.50.300">
    <property type="entry name" value="P-loop containing nucleotide triphosphate hydrolases"/>
    <property type="match status" value="1"/>
</dbReference>
<dbReference type="SUPFAM" id="SSF52540">
    <property type="entry name" value="P-loop containing nucleoside triphosphate hydrolases"/>
    <property type="match status" value="1"/>
</dbReference>
<dbReference type="GO" id="GO:0005524">
    <property type="term" value="F:ATP binding"/>
    <property type="evidence" value="ECO:0007669"/>
    <property type="project" value="UniProtKB-KW"/>
</dbReference>
<dbReference type="InterPro" id="IPR000641">
    <property type="entry name" value="CbxX/CfxQ"/>
</dbReference>
<dbReference type="AlphaFoldDB" id="A0A3E2B1U7"/>
<dbReference type="Proteomes" id="UP000260649">
    <property type="component" value="Unassembled WGS sequence"/>
</dbReference>
<keyword evidence="3" id="KW-0067">ATP-binding</keyword>
<dbReference type="RefSeq" id="WP_117142595.1">
    <property type="nucleotide sequence ID" value="NZ_QIML01000020.1"/>
</dbReference>
<name>A0A3E2B1U7_9FIRM</name>
<reference evidence="5 6" key="1">
    <citation type="submission" date="2018-07" db="EMBL/GenBank/DDBJ databases">
        <title>GABA Modulating Bacteria of the Human Gut Microbiota.</title>
        <authorList>
            <person name="Strandwitz P."/>
            <person name="Kim K.H."/>
            <person name="Terekhova D."/>
            <person name="Liu J.K."/>
            <person name="Sharma A."/>
            <person name="Levering J."/>
            <person name="Mcdonald D."/>
            <person name="Dietrich D."/>
            <person name="Ramadhar T.R."/>
            <person name="Lekbua A."/>
            <person name="Mroue N."/>
            <person name="Liston C."/>
            <person name="Stewart E.J."/>
            <person name="Dubin M.J."/>
            <person name="Zengler K."/>
            <person name="Knight R."/>
            <person name="Gilbert J.A."/>
            <person name="Clardy J."/>
            <person name="Lewis K."/>
        </authorList>
    </citation>
    <scope>NUCLEOTIDE SEQUENCE [LARGE SCALE GENOMIC DNA]</scope>
    <source>
        <strain evidence="5 6">KLE1738</strain>
    </source>
</reference>
<gene>
    <name evidence="5" type="ORF">DV520_09780</name>
</gene>
<dbReference type="PANTHER" id="PTHR43392:SF2">
    <property type="entry name" value="AAA-TYPE ATPASE FAMILY PROTEIN _ ANKYRIN REPEAT FAMILY PROTEIN"/>
    <property type="match status" value="1"/>
</dbReference>
<evidence type="ECO:0000259" key="4">
    <source>
        <dbReference type="SMART" id="SM00382"/>
    </source>
</evidence>
<keyword evidence="6" id="KW-1185">Reference proteome</keyword>
<dbReference type="InterPro" id="IPR003959">
    <property type="entry name" value="ATPase_AAA_core"/>
</dbReference>
<accession>A0A3E2B1U7</accession>
<dbReference type="FunFam" id="3.40.50.300:FF:000216">
    <property type="entry name" value="Type VII secretion ATPase EccA"/>
    <property type="match status" value="1"/>
</dbReference>
<protein>
    <submittedName>
        <fullName evidence="5">AAA family ATPase</fullName>
    </submittedName>
</protein>
<feature type="domain" description="AAA+ ATPase" evidence="4">
    <location>
        <begin position="40"/>
        <end position="179"/>
    </location>
</feature>
<dbReference type="InterPro" id="IPR050773">
    <property type="entry name" value="CbxX/CfxQ_RuBisCO_ESX"/>
</dbReference>